<keyword evidence="2" id="KW-1185">Reference proteome</keyword>
<proteinExistence type="predicted"/>
<dbReference type="GeneID" id="9186568"/>
<evidence type="ECO:0000313" key="2">
    <source>
        <dbReference type="Proteomes" id="UP000006911"/>
    </source>
</evidence>
<evidence type="ECO:0000313" key="1">
    <source>
        <dbReference type="EMBL" id="CAZ86328.1"/>
    </source>
</evidence>
<dbReference type="InParanoid" id="D5GP63"/>
<organism evidence="1 2">
    <name type="scientific">Tuber melanosporum (strain Mel28)</name>
    <name type="common">Perigord black truffle</name>
    <dbReference type="NCBI Taxonomy" id="656061"/>
    <lineage>
        <taxon>Eukaryota</taxon>
        <taxon>Fungi</taxon>
        <taxon>Dikarya</taxon>
        <taxon>Ascomycota</taxon>
        <taxon>Pezizomycotina</taxon>
        <taxon>Pezizomycetes</taxon>
        <taxon>Pezizales</taxon>
        <taxon>Tuberaceae</taxon>
        <taxon>Tuber</taxon>
    </lineage>
</organism>
<protein>
    <submittedName>
        <fullName evidence="1">(Perigord truffle) hypothetical protein</fullName>
    </submittedName>
</protein>
<dbReference type="RefSeq" id="XP_002842137.1">
    <property type="nucleotide sequence ID" value="XM_002842091.1"/>
</dbReference>
<name>D5GP63_TUBMM</name>
<dbReference type="EMBL" id="FN430373">
    <property type="protein sequence ID" value="CAZ86328.1"/>
    <property type="molecule type" value="Genomic_DNA"/>
</dbReference>
<dbReference type="AlphaFoldDB" id="D5GP63"/>
<dbReference type="HOGENOM" id="CLU_2639896_0_0_1"/>
<gene>
    <name evidence="1" type="ORF">GSTUM_00011724001</name>
</gene>
<dbReference type="Proteomes" id="UP000006911">
    <property type="component" value="Unassembled WGS sequence"/>
</dbReference>
<reference evidence="1 2" key="1">
    <citation type="journal article" date="2010" name="Nature">
        <title>Perigord black truffle genome uncovers evolutionary origins and mechanisms of symbiosis.</title>
        <authorList>
            <person name="Martin F."/>
            <person name="Kohler A."/>
            <person name="Murat C."/>
            <person name="Balestrini R."/>
            <person name="Coutinho P.M."/>
            <person name="Jaillon O."/>
            <person name="Montanini B."/>
            <person name="Morin E."/>
            <person name="Noel B."/>
            <person name="Percudani R."/>
            <person name="Porcel B."/>
            <person name="Rubini A."/>
            <person name="Amicucci A."/>
            <person name="Amselem J."/>
            <person name="Anthouard V."/>
            <person name="Arcioni S."/>
            <person name="Artiguenave F."/>
            <person name="Aury J.M."/>
            <person name="Ballario P."/>
            <person name="Bolchi A."/>
            <person name="Brenna A."/>
            <person name="Brun A."/>
            <person name="Buee M."/>
            <person name="Cantarel B."/>
            <person name="Chevalier G."/>
            <person name="Couloux A."/>
            <person name="Da Silva C."/>
            <person name="Denoeud F."/>
            <person name="Duplessis S."/>
            <person name="Ghignone S."/>
            <person name="Hilselberger B."/>
            <person name="Iotti M."/>
            <person name="Marcais B."/>
            <person name="Mello A."/>
            <person name="Miranda M."/>
            <person name="Pacioni G."/>
            <person name="Quesneville H."/>
            <person name="Riccioni C."/>
            <person name="Ruotolo R."/>
            <person name="Splivallo R."/>
            <person name="Stocchi V."/>
            <person name="Tisserant E."/>
            <person name="Viscomi A.R."/>
            <person name="Zambonelli A."/>
            <person name="Zampieri E."/>
            <person name="Henrissat B."/>
            <person name="Lebrun M.H."/>
            <person name="Paolocci F."/>
            <person name="Bonfante P."/>
            <person name="Ottonello S."/>
            <person name="Wincker P."/>
        </authorList>
    </citation>
    <scope>NUCLEOTIDE SEQUENCE [LARGE SCALE GENOMIC DNA]</scope>
    <source>
        <strain evidence="1 2">Mel28</strain>
    </source>
</reference>
<accession>D5GP63</accession>
<sequence>MYQELGGYRKTHAHIRTHESVGCCRSVALVDSAFSLDIKLERVVLDCGNNPFLSPPLRRHHITRNVGAKAWWEHTVS</sequence>
<dbReference type="KEGG" id="tml:GSTUM_00011724001"/>